<dbReference type="Gene3D" id="3.40.50.720">
    <property type="entry name" value="NAD(P)-binding Rossmann-like Domain"/>
    <property type="match status" value="1"/>
</dbReference>
<dbReference type="UniPathway" id="UPA00122">
    <property type="reaction ID" value="UER00961"/>
</dbReference>
<feature type="domain" description="Prephenate/arogenate dehydrogenase" evidence="4">
    <location>
        <begin position="107"/>
        <end position="370"/>
    </location>
</feature>
<keyword evidence="2" id="KW-0413">Isomerase</keyword>
<dbReference type="SUPFAM" id="SSF48179">
    <property type="entry name" value="6-phosphogluconate dehydrogenase C-terminal domain-like"/>
    <property type="match status" value="1"/>
</dbReference>
<dbReference type="PATRIC" id="fig|1433287.3.peg.586"/>
<dbReference type="InterPro" id="IPR036291">
    <property type="entry name" value="NAD(P)-bd_dom_sf"/>
</dbReference>
<keyword evidence="2" id="KW-0028">Amino-acid biosynthesis</keyword>
<dbReference type="PROSITE" id="PS51168">
    <property type="entry name" value="CHORISMATE_MUT_2"/>
    <property type="match status" value="1"/>
</dbReference>
<evidence type="ECO:0000313" key="5">
    <source>
        <dbReference type="EMBL" id="AHG75112.1"/>
    </source>
</evidence>
<dbReference type="GO" id="GO:0070403">
    <property type="term" value="F:NAD+ binding"/>
    <property type="evidence" value="ECO:0007669"/>
    <property type="project" value="InterPro"/>
</dbReference>
<dbReference type="GO" id="GO:0004665">
    <property type="term" value="F:prephenate dehydrogenase (NADP+) activity"/>
    <property type="evidence" value="ECO:0007669"/>
    <property type="project" value="InterPro"/>
</dbReference>
<dbReference type="Pfam" id="PF02153">
    <property type="entry name" value="PDH_N"/>
    <property type="match status" value="1"/>
</dbReference>
<reference evidence="5 6" key="1">
    <citation type="submission" date="2013-12" db="EMBL/GenBank/DDBJ databases">
        <title>Annotation of the Mannheimia varigena USDA-ARS-USMARC-1296 complete genome.</title>
        <authorList>
            <person name="Harhay G.P."/>
            <person name="Clawson M.L."/>
            <person name="Murray R.W."/>
            <person name="Lubbers B.V."/>
            <person name="Heaton M.P."/>
            <person name="Chitko-Mckown C.G."/>
            <person name="Harhay D.M."/>
            <person name="Smith T.P.L."/>
        </authorList>
    </citation>
    <scope>NUCLEOTIDE SEQUENCE [LARGE SCALE GENOMIC DNA]</scope>
    <source>
        <strain evidence="5 6">USDA-ARS-USMARC-1296</strain>
    </source>
</reference>
<evidence type="ECO:0000259" key="4">
    <source>
        <dbReference type="PROSITE" id="PS51176"/>
    </source>
</evidence>
<dbReference type="eggNOG" id="COG0287">
    <property type="taxonomic scope" value="Bacteria"/>
</dbReference>
<dbReference type="Gene3D" id="1.10.3660.10">
    <property type="entry name" value="6-phosphogluconate dehydrogenase C-terminal like domain"/>
    <property type="match status" value="1"/>
</dbReference>
<dbReference type="InterPro" id="IPR003099">
    <property type="entry name" value="Prephen_DH"/>
</dbReference>
<dbReference type="Pfam" id="PF20463">
    <property type="entry name" value="PDH_C"/>
    <property type="match status" value="1"/>
</dbReference>
<dbReference type="EMBL" id="CP006943">
    <property type="protein sequence ID" value="AHG75112.1"/>
    <property type="molecule type" value="Genomic_DNA"/>
</dbReference>
<sequence length="382" mass="43160">MFFYFVGKNMNPLAPLREQIDQVDQQLIDLLSKRLALVAEVGKVKSEHGIPVYAPEREAAMLAARREEAEKNGISADLIEDVLRRVMRESYANENKHGFKTVNPNVKKIVIVGGKGKLGGLFGQYLTLSGYQVEALGRNDWENAEQILSGADVVIVCVPIADTLNTIERLQPYLTENMILADLTSVKHQPLQKMLEIHHGAVVGLHPMFGPDVASLAKQVIACCHGRFAERYEWLIEQMKIWGAKIELIDAKEHDHSMTYIQALRHFSTFAFGLHLSRQPVQLSQLLALSSPIYRLELAMIGRLFAQDGALYADIIADKPENLATIESLKESFEQSLAFFQNKDKAGFIKAFEEVHQWFGDYSEQFLKESRVLLQQAHDSRR</sequence>
<comment type="pathway">
    <text evidence="2">Amino-acid biosynthesis; L-tyrosine biosynthesis; (4-hydroxyphenyl)pyruvate from prephenate (NAD(+) route): step 1/1.</text>
</comment>
<keyword evidence="2" id="KW-0827">Tyrosine biosynthesis</keyword>
<evidence type="ECO:0000313" key="6">
    <source>
        <dbReference type="Proteomes" id="UP000066995"/>
    </source>
</evidence>
<comment type="pathway">
    <text evidence="2">Metabolic intermediate biosynthesis; prephenate biosynthesis; prephenate from chorismate: step 1/1.</text>
</comment>
<comment type="subcellular location">
    <subcellularLocation>
        <location evidence="2">Cytoplasm</location>
    </subcellularLocation>
</comment>
<keyword evidence="2" id="KW-0057">Aromatic amino acid biosynthesis</keyword>
<evidence type="ECO:0000256" key="1">
    <source>
        <dbReference type="ARBA" id="ARBA00023002"/>
    </source>
</evidence>
<dbReference type="eggNOG" id="COG1605">
    <property type="taxonomic scope" value="Bacteria"/>
</dbReference>
<dbReference type="SMART" id="SM00830">
    <property type="entry name" value="CM_2"/>
    <property type="match status" value="1"/>
</dbReference>
<keyword evidence="1 2" id="KW-0560">Oxidoreductase</keyword>
<dbReference type="InterPro" id="IPR036263">
    <property type="entry name" value="Chorismate_II_sf"/>
</dbReference>
<dbReference type="AlphaFoldDB" id="W0Q9Y5"/>
<dbReference type="PANTHER" id="PTHR21363">
    <property type="entry name" value="PREPHENATE DEHYDROGENASE"/>
    <property type="match status" value="1"/>
</dbReference>
<dbReference type="STRING" id="1433287.X808_5890"/>
<dbReference type="GO" id="GO:0046417">
    <property type="term" value="P:chorismate metabolic process"/>
    <property type="evidence" value="ECO:0007669"/>
    <property type="project" value="InterPro"/>
</dbReference>
<dbReference type="PANTHER" id="PTHR21363:SF0">
    <property type="entry name" value="PREPHENATE DEHYDROGENASE [NADP(+)]"/>
    <property type="match status" value="1"/>
</dbReference>
<name>W0Q9Y5_9PAST</name>
<dbReference type="PROSITE" id="PS51176">
    <property type="entry name" value="PDH_ADH"/>
    <property type="match status" value="1"/>
</dbReference>
<proteinExistence type="predicted"/>
<evidence type="ECO:0000256" key="2">
    <source>
        <dbReference type="PIRNR" id="PIRNR001499"/>
    </source>
</evidence>
<dbReference type="Gene3D" id="1.20.59.10">
    <property type="entry name" value="Chorismate mutase"/>
    <property type="match status" value="1"/>
</dbReference>
<dbReference type="GO" id="GO:0005737">
    <property type="term" value="C:cytoplasm"/>
    <property type="evidence" value="ECO:0007669"/>
    <property type="project" value="UniProtKB-SubCell"/>
</dbReference>
<evidence type="ECO:0000259" key="3">
    <source>
        <dbReference type="PROSITE" id="PS51168"/>
    </source>
</evidence>
<dbReference type="InterPro" id="IPR011277">
    <property type="entry name" value="CM_T"/>
</dbReference>
<dbReference type="GO" id="GO:0004106">
    <property type="term" value="F:chorismate mutase activity"/>
    <property type="evidence" value="ECO:0007669"/>
    <property type="project" value="InterPro"/>
</dbReference>
<dbReference type="InterPro" id="IPR008927">
    <property type="entry name" value="6-PGluconate_DH-like_C_sf"/>
</dbReference>
<keyword evidence="6" id="KW-1185">Reference proteome</keyword>
<accession>W0Q9Y5</accession>
<dbReference type="InterPro" id="IPR008244">
    <property type="entry name" value="Chor_mut/prephenate_DH_T"/>
</dbReference>
<keyword evidence="2" id="KW-0963">Cytoplasm</keyword>
<dbReference type="HOGENOM" id="CLU_036672_1_1_6"/>
<dbReference type="InterPro" id="IPR046826">
    <property type="entry name" value="PDH_N"/>
</dbReference>
<dbReference type="SUPFAM" id="SSF51735">
    <property type="entry name" value="NAD(P)-binding Rossmann-fold domains"/>
    <property type="match status" value="1"/>
</dbReference>
<protein>
    <recommendedName>
        <fullName evidence="2">T-protein</fullName>
    </recommendedName>
</protein>
<dbReference type="SUPFAM" id="SSF48600">
    <property type="entry name" value="Chorismate mutase II"/>
    <property type="match status" value="1"/>
</dbReference>
<dbReference type="NCBIfam" id="NF008400">
    <property type="entry name" value="PRK11199.1"/>
    <property type="match status" value="1"/>
</dbReference>
<dbReference type="Pfam" id="PF01817">
    <property type="entry name" value="CM_2"/>
    <property type="match status" value="1"/>
</dbReference>
<dbReference type="UniPathway" id="UPA00120">
    <property type="reaction ID" value="UER00203"/>
</dbReference>
<dbReference type="InterPro" id="IPR050812">
    <property type="entry name" value="Preph/Arog_dehydrog"/>
</dbReference>
<dbReference type="NCBIfam" id="TIGR01799">
    <property type="entry name" value="CM_T"/>
    <property type="match status" value="1"/>
</dbReference>
<dbReference type="KEGG" id="mvi:X808_5890"/>
<dbReference type="InterPro" id="IPR046825">
    <property type="entry name" value="PDH_C"/>
</dbReference>
<feature type="domain" description="Chorismate mutase" evidence="3">
    <location>
        <begin position="7"/>
        <end position="98"/>
    </location>
</feature>
<dbReference type="InterPro" id="IPR036979">
    <property type="entry name" value="CM_dom_sf"/>
</dbReference>
<dbReference type="GO" id="GO:0006571">
    <property type="term" value="P:tyrosine biosynthetic process"/>
    <property type="evidence" value="ECO:0007669"/>
    <property type="project" value="UniProtKB-UniPathway"/>
</dbReference>
<dbReference type="Proteomes" id="UP000066995">
    <property type="component" value="Chromosome"/>
</dbReference>
<dbReference type="GO" id="GO:0008977">
    <property type="term" value="F:prephenate dehydrogenase (NAD+) activity"/>
    <property type="evidence" value="ECO:0007669"/>
    <property type="project" value="InterPro"/>
</dbReference>
<gene>
    <name evidence="5" type="ORF">X808_5890</name>
</gene>
<dbReference type="InterPro" id="IPR002701">
    <property type="entry name" value="CM_II_prokaryot"/>
</dbReference>
<keyword evidence="2" id="KW-0520">NAD</keyword>
<dbReference type="PIRSF" id="PIRSF001499">
    <property type="entry name" value="Chor_mut_pdh_Tpr"/>
    <property type="match status" value="1"/>
</dbReference>
<organism evidence="5 6">
    <name type="scientific">Mannheimia varigena USDA-ARS-USMARC-1296</name>
    <dbReference type="NCBI Taxonomy" id="1433287"/>
    <lineage>
        <taxon>Bacteria</taxon>
        <taxon>Pseudomonadati</taxon>
        <taxon>Pseudomonadota</taxon>
        <taxon>Gammaproteobacteria</taxon>
        <taxon>Pasteurellales</taxon>
        <taxon>Pasteurellaceae</taxon>
        <taxon>Mannheimia</taxon>
    </lineage>
</organism>